<protein>
    <submittedName>
        <fullName evidence="2">Unannotated protein</fullName>
    </submittedName>
</protein>
<feature type="transmembrane region" description="Helical" evidence="1">
    <location>
        <begin position="119"/>
        <end position="136"/>
    </location>
</feature>
<evidence type="ECO:0000256" key="1">
    <source>
        <dbReference type="SAM" id="Phobius"/>
    </source>
</evidence>
<keyword evidence="1" id="KW-0812">Transmembrane</keyword>
<evidence type="ECO:0000313" key="6">
    <source>
        <dbReference type="EMBL" id="CAB4901252.1"/>
    </source>
</evidence>
<reference evidence="2" key="1">
    <citation type="submission" date="2020-05" db="EMBL/GenBank/DDBJ databases">
        <authorList>
            <person name="Chiriac C."/>
            <person name="Salcher M."/>
            <person name="Ghai R."/>
            <person name="Kavagutti S V."/>
        </authorList>
    </citation>
    <scope>NUCLEOTIDE SEQUENCE</scope>
</reference>
<dbReference type="EMBL" id="CAFBLJ010000052">
    <property type="protein sequence ID" value="CAB4872464.1"/>
    <property type="molecule type" value="Genomic_DNA"/>
</dbReference>
<organism evidence="2">
    <name type="scientific">freshwater metagenome</name>
    <dbReference type="NCBI Taxonomy" id="449393"/>
    <lineage>
        <taxon>unclassified sequences</taxon>
        <taxon>metagenomes</taxon>
        <taxon>ecological metagenomes</taxon>
    </lineage>
</organism>
<dbReference type="EMBL" id="CAFAAL010000259">
    <property type="protein sequence ID" value="CAB4821878.1"/>
    <property type="molecule type" value="Genomic_DNA"/>
</dbReference>
<feature type="transmembrane region" description="Helical" evidence="1">
    <location>
        <begin position="6"/>
        <end position="25"/>
    </location>
</feature>
<dbReference type="EMBL" id="CAFBMF010000053">
    <property type="protein sequence ID" value="CAB4901252.1"/>
    <property type="molecule type" value="Genomic_DNA"/>
</dbReference>
<dbReference type="EMBL" id="CAEZYH010000060">
    <property type="protein sequence ID" value="CAB4724267.1"/>
    <property type="molecule type" value="Genomic_DNA"/>
</dbReference>
<evidence type="ECO:0000313" key="4">
    <source>
        <dbReference type="EMBL" id="CAB4821878.1"/>
    </source>
</evidence>
<keyword evidence="1" id="KW-1133">Transmembrane helix</keyword>
<evidence type="ECO:0000313" key="5">
    <source>
        <dbReference type="EMBL" id="CAB4872464.1"/>
    </source>
</evidence>
<accession>A0A6J6RPC3</accession>
<proteinExistence type="predicted"/>
<gene>
    <name evidence="2" type="ORF">UFOPK2658_01283</name>
    <name evidence="3" type="ORF">UFOPK2880_01374</name>
    <name evidence="4" type="ORF">UFOPK3004_01876</name>
    <name evidence="5" type="ORF">UFOPK3304_01080</name>
    <name evidence="6" type="ORF">UFOPK3494_00946</name>
</gene>
<evidence type="ECO:0000313" key="2">
    <source>
        <dbReference type="EMBL" id="CAB4724267.1"/>
    </source>
</evidence>
<sequence>MIAVSIAGLAVGWGAGLILLGLMWVMNSANKRRWDALATLGAETTGTIVDRKMVRSGKGFSPVYRISYRDTSGKEFFVPSAMLQGDFNVNDSVKIRYSKTDARISAVDISVMKVGRRDTIGIAVLFGVLGIALFFAL</sequence>
<dbReference type="AlphaFoldDB" id="A0A6J6RPC3"/>
<keyword evidence="1" id="KW-0472">Membrane</keyword>
<name>A0A6J6RPC3_9ZZZZ</name>
<evidence type="ECO:0000313" key="3">
    <source>
        <dbReference type="EMBL" id="CAB4779989.1"/>
    </source>
</evidence>
<dbReference type="EMBL" id="CAEZZP010000101">
    <property type="protein sequence ID" value="CAB4779989.1"/>
    <property type="molecule type" value="Genomic_DNA"/>
</dbReference>